<evidence type="ECO:0000256" key="2">
    <source>
        <dbReference type="ARBA" id="ARBA00012438"/>
    </source>
</evidence>
<dbReference type="AlphaFoldDB" id="A0A5Q4ZUN4"/>
<evidence type="ECO:0000259" key="5">
    <source>
        <dbReference type="PROSITE" id="PS50109"/>
    </source>
</evidence>
<dbReference type="GO" id="GO:0004673">
    <property type="term" value="F:protein histidine kinase activity"/>
    <property type="evidence" value="ECO:0007669"/>
    <property type="project" value="UniProtKB-EC"/>
</dbReference>
<proteinExistence type="predicted"/>
<evidence type="ECO:0000256" key="1">
    <source>
        <dbReference type="ARBA" id="ARBA00000085"/>
    </source>
</evidence>
<dbReference type="PANTHER" id="PTHR43065">
    <property type="entry name" value="SENSOR HISTIDINE KINASE"/>
    <property type="match status" value="1"/>
</dbReference>
<dbReference type="Pfam" id="PF02518">
    <property type="entry name" value="HATPase_c"/>
    <property type="match status" value="1"/>
</dbReference>
<keyword evidence="4" id="KW-0812">Transmembrane</keyword>
<reference evidence="6" key="1">
    <citation type="submission" date="2019-09" db="EMBL/GenBank/DDBJ databases">
        <authorList>
            <person name="Hjerde E."/>
        </authorList>
    </citation>
    <scope>NUCLEOTIDE SEQUENCE</scope>
    <source>
        <strain evidence="6">06/09/160</strain>
    </source>
</reference>
<dbReference type="EC" id="2.7.13.3" evidence="2"/>
<protein>
    <recommendedName>
        <fullName evidence="2">histidine kinase</fullName>
        <ecNumber evidence="2">2.7.13.3</ecNumber>
    </recommendedName>
</protein>
<dbReference type="Pfam" id="PF17149">
    <property type="entry name" value="CHASE5"/>
    <property type="match status" value="1"/>
</dbReference>
<dbReference type="CDD" id="cd00075">
    <property type="entry name" value="HATPase"/>
    <property type="match status" value="1"/>
</dbReference>
<evidence type="ECO:0000313" key="6">
    <source>
        <dbReference type="EMBL" id="VVV05578.1"/>
    </source>
</evidence>
<evidence type="ECO:0000256" key="4">
    <source>
        <dbReference type="SAM" id="Phobius"/>
    </source>
</evidence>
<keyword evidence="4" id="KW-1133">Transmembrane helix</keyword>
<sequence>MNRTNQFIHNKKNPISSHIGRRIILILIIISSIVTLLTSFMQLYWDYNREFDAVESRHQELQSIHIDLLATSLWRFDLVLLQQRLEGLVNLSKIDYLKIETENYTFTAGTPVFEQTISSLYPVTFKASEEATPEVIGSLYVQSDAKKIYNYLLEQFLISLGINAFKITIICYIILMIVHQSINRRIFSIARYLRQFNPLEPPKPLKLRYTPCIMEKEDELKWLGDEANKITKDVTLLYQNLKFQQERFADFANISSDWLWETNELGQLIYASEEMRKSLNLDIEHHIMITDIPSLKMATTLLSYIHERTDFSLCEEALHIDDRTQYLLFQGTANYQNKRFIGFRGTALDISALTQAKRDLEELNQGLEDKVKERTKDLKDNMKKLQKTQDQLVESEKLAALGGLVAGVAHEVNTPLGISVTAASIIKEITQELNNAFANQTLTSTQFSDLMQRMNETTTMLEDNLNRGAKLIRDFKQTAVDQVSECRSQFVIHQTLDSLIASLHSETRKIPVVPIISGSNSLTMNSLPGVLTQVISNLIMNSVNHAFTDTTKAAEIHISFYEEGDNIICEYVDNGSGVEEALHQKIFEPFYTSKRGKGGSGLGLNLVFNLIHQKLAGSLVFNSTLNQGVHFTFTLPKELPLTIISKDI</sequence>
<dbReference type="InterPro" id="IPR003594">
    <property type="entry name" value="HATPase_dom"/>
</dbReference>
<dbReference type="InterPro" id="IPR005467">
    <property type="entry name" value="His_kinase_dom"/>
</dbReference>
<dbReference type="PRINTS" id="PR00344">
    <property type="entry name" value="BCTRLSENSOR"/>
</dbReference>
<feature type="transmembrane region" description="Helical" evidence="4">
    <location>
        <begin position="21"/>
        <end position="45"/>
    </location>
</feature>
<accession>A0A5Q4ZUN4</accession>
<keyword evidence="6" id="KW-0418">Kinase</keyword>
<feature type="transmembrane region" description="Helical" evidence="4">
    <location>
        <begin position="156"/>
        <end position="178"/>
    </location>
</feature>
<dbReference type="InterPro" id="IPR036890">
    <property type="entry name" value="HATPase_C_sf"/>
</dbReference>
<keyword evidence="3" id="KW-0175">Coiled coil</keyword>
<gene>
    <name evidence="6" type="primary">cckA</name>
    <name evidence="6" type="ORF">AW0309160_03061</name>
</gene>
<feature type="coiled-coil region" evidence="3">
    <location>
        <begin position="350"/>
        <end position="398"/>
    </location>
</feature>
<evidence type="ECO:0000256" key="3">
    <source>
        <dbReference type="SAM" id="Coils"/>
    </source>
</evidence>
<keyword evidence="6" id="KW-0808">Transferase</keyword>
<name>A0A5Q4ZUN4_9GAMM</name>
<dbReference type="SUPFAM" id="SSF55874">
    <property type="entry name" value="ATPase domain of HSP90 chaperone/DNA topoisomerase II/histidine kinase"/>
    <property type="match status" value="1"/>
</dbReference>
<comment type="catalytic activity">
    <reaction evidence="1">
        <text>ATP + protein L-histidine = ADP + protein N-phospho-L-histidine.</text>
        <dbReference type="EC" id="2.7.13.3"/>
    </reaction>
</comment>
<keyword evidence="4" id="KW-0472">Membrane</keyword>
<dbReference type="EMBL" id="LR721751">
    <property type="protein sequence ID" value="VVV05578.1"/>
    <property type="molecule type" value="Genomic_DNA"/>
</dbReference>
<dbReference type="PROSITE" id="PS50109">
    <property type="entry name" value="HIS_KIN"/>
    <property type="match status" value="1"/>
</dbReference>
<feature type="domain" description="Histidine kinase" evidence="5">
    <location>
        <begin position="407"/>
        <end position="639"/>
    </location>
</feature>
<dbReference type="PANTHER" id="PTHR43065:SF42">
    <property type="entry name" value="TWO-COMPONENT SENSOR PPRA"/>
    <property type="match status" value="1"/>
</dbReference>
<dbReference type="InterPro" id="IPR004358">
    <property type="entry name" value="Sig_transdc_His_kin-like_C"/>
</dbReference>
<organism evidence="6">
    <name type="scientific">Aliivibrio wodanis</name>
    <dbReference type="NCBI Taxonomy" id="80852"/>
    <lineage>
        <taxon>Bacteria</taxon>
        <taxon>Pseudomonadati</taxon>
        <taxon>Pseudomonadota</taxon>
        <taxon>Gammaproteobacteria</taxon>
        <taxon>Vibrionales</taxon>
        <taxon>Vibrionaceae</taxon>
        <taxon>Aliivibrio</taxon>
    </lineage>
</organism>
<dbReference type="Gene3D" id="3.30.565.10">
    <property type="entry name" value="Histidine kinase-like ATPase, C-terminal domain"/>
    <property type="match status" value="1"/>
</dbReference>
<dbReference type="Gene3D" id="1.10.287.130">
    <property type="match status" value="1"/>
</dbReference>
<dbReference type="InterPro" id="IPR033414">
    <property type="entry name" value="Sensor_dom"/>
</dbReference>
<dbReference type="SMART" id="SM00387">
    <property type="entry name" value="HATPase_c"/>
    <property type="match status" value="1"/>
</dbReference>